<dbReference type="Proteomes" id="UP001437256">
    <property type="component" value="Unassembled WGS sequence"/>
</dbReference>
<reference evidence="1 2" key="1">
    <citation type="submission" date="2024-05" db="EMBL/GenBank/DDBJ databases">
        <title>A draft genome resource for the thread blight pathogen Marasmius tenuissimus strain MS-2.</title>
        <authorList>
            <person name="Yulfo-Soto G.E."/>
            <person name="Baruah I.K."/>
            <person name="Amoako-Attah I."/>
            <person name="Bukari Y."/>
            <person name="Meinhardt L.W."/>
            <person name="Bailey B.A."/>
            <person name="Cohen S.P."/>
        </authorList>
    </citation>
    <scope>NUCLEOTIDE SEQUENCE [LARGE SCALE GENOMIC DNA]</scope>
    <source>
        <strain evidence="1 2">MS-2</strain>
    </source>
</reference>
<organism evidence="1 2">
    <name type="scientific">Marasmius tenuissimus</name>
    <dbReference type="NCBI Taxonomy" id="585030"/>
    <lineage>
        <taxon>Eukaryota</taxon>
        <taxon>Fungi</taxon>
        <taxon>Dikarya</taxon>
        <taxon>Basidiomycota</taxon>
        <taxon>Agaricomycotina</taxon>
        <taxon>Agaricomycetes</taxon>
        <taxon>Agaricomycetidae</taxon>
        <taxon>Agaricales</taxon>
        <taxon>Marasmiineae</taxon>
        <taxon>Marasmiaceae</taxon>
        <taxon>Marasmius</taxon>
    </lineage>
</organism>
<protein>
    <submittedName>
        <fullName evidence="1">Uncharacterized protein</fullName>
    </submittedName>
</protein>
<sequence>MQLRFLLERLDTQWATQAETLLRFASAQRQFLELKARLDWIQQYRDIFMKGSDNRKEDVNVGVMGAFSDNPEVVEALFCLGIPVWYVRPITQDPDTRVDRVIGFILGFDKLSLPSGFVVDLSEGTPPHRVIYEGLANKPERYLAMSRYLSSLQQYPPLFSSDEPCSLTSVVRVSMELKLPGSSSLRQSGCKYWFRLMY</sequence>
<gene>
    <name evidence="1" type="ORF">AAF712_010170</name>
</gene>
<dbReference type="EMBL" id="JBBXMP010000091">
    <property type="protein sequence ID" value="KAL0062949.1"/>
    <property type="molecule type" value="Genomic_DNA"/>
</dbReference>
<name>A0ABR2ZPW3_9AGAR</name>
<evidence type="ECO:0000313" key="1">
    <source>
        <dbReference type="EMBL" id="KAL0062949.1"/>
    </source>
</evidence>
<accession>A0ABR2ZPW3</accession>
<evidence type="ECO:0000313" key="2">
    <source>
        <dbReference type="Proteomes" id="UP001437256"/>
    </source>
</evidence>
<comment type="caution">
    <text evidence="1">The sequence shown here is derived from an EMBL/GenBank/DDBJ whole genome shotgun (WGS) entry which is preliminary data.</text>
</comment>
<proteinExistence type="predicted"/>
<keyword evidence="2" id="KW-1185">Reference proteome</keyword>